<dbReference type="SUPFAM" id="SSF81301">
    <property type="entry name" value="Nucleotidyltransferase"/>
    <property type="match status" value="1"/>
</dbReference>
<feature type="domain" description="CBS" evidence="13">
    <location>
        <begin position="10"/>
        <end position="67"/>
    </location>
</feature>
<gene>
    <name evidence="14" type="ORF">DCF25_02920</name>
</gene>
<dbReference type="Proteomes" id="UP000249354">
    <property type="component" value="Unassembled WGS sequence"/>
</dbReference>
<dbReference type="Gene3D" id="3.10.580.10">
    <property type="entry name" value="CBS-domain"/>
    <property type="match status" value="1"/>
</dbReference>
<dbReference type="SUPFAM" id="SSF54631">
    <property type="entry name" value="CBS-domain pair"/>
    <property type="match status" value="1"/>
</dbReference>
<keyword evidence="11" id="KW-0129">CBS domain</keyword>
<keyword evidence="8" id="KW-0547">Nucleotide-binding</keyword>
<evidence type="ECO:0000256" key="4">
    <source>
        <dbReference type="ARBA" id="ARBA00022679"/>
    </source>
</evidence>
<dbReference type="CDD" id="cd05398">
    <property type="entry name" value="NT_ClassII-CCAase"/>
    <property type="match status" value="1"/>
</dbReference>
<dbReference type="InterPro" id="IPR000644">
    <property type="entry name" value="CBS_dom"/>
</dbReference>
<evidence type="ECO:0000256" key="8">
    <source>
        <dbReference type="ARBA" id="ARBA00022741"/>
    </source>
</evidence>
<evidence type="ECO:0000256" key="2">
    <source>
        <dbReference type="ARBA" id="ARBA00007265"/>
    </source>
</evidence>
<dbReference type="AlphaFoldDB" id="A0A2W4UT78"/>
<evidence type="ECO:0000256" key="1">
    <source>
        <dbReference type="ARBA" id="ARBA00001946"/>
    </source>
</evidence>
<keyword evidence="6" id="KW-0548">Nucleotidyltransferase</keyword>
<proteinExistence type="inferred from homology"/>
<keyword evidence="4 12" id="KW-0808">Transferase</keyword>
<evidence type="ECO:0000256" key="7">
    <source>
        <dbReference type="ARBA" id="ARBA00022723"/>
    </source>
</evidence>
<dbReference type="InterPro" id="IPR002646">
    <property type="entry name" value="PolA_pol_head_dom"/>
</dbReference>
<evidence type="ECO:0000256" key="3">
    <source>
        <dbReference type="ARBA" id="ARBA00022555"/>
    </source>
</evidence>
<protein>
    <recommendedName>
        <fullName evidence="13">CBS domain-containing protein</fullName>
    </recommendedName>
</protein>
<dbReference type="Pfam" id="PF01743">
    <property type="entry name" value="PolyA_pol"/>
    <property type="match status" value="1"/>
</dbReference>
<dbReference type="PANTHER" id="PTHR47788:SF1">
    <property type="entry name" value="A-ADDING TRNA NUCLEOTIDYLTRANSFERASE"/>
    <property type="match status" value="1"/>
</dbReference>
<dbReference type="GO" id="GO:0046872">
    <property type="term" value="F:metal ion binding"/>
    <property type="evidence" value="ECO:0007669"/>
    <property type="project" value="UniProtKB-KW"/>
</dbReference>
<dbReference type="SUPFAM" id="SSF81891">
    <property type="entry name" value="Poly A polymerase C-terminal region-like"/>
    <property type="match status" value="1"/>
</dbReference>
<dbReference type="EMBL" id="QBMC01000010">
    <property type="protein sequence ID" value="PZO22427.1"/>
    <property type="molecule type" value="Genomic_DNA"/>
</dbReference>
<dbReference type="GO" id="GO:0008033">
    <property type="term" value="P:tRNA processing"/>
    <property type="evidence" value="ECO:0007669"/>
    <property type="project" value="UniProtKB-KW"/>
</dbReference>
<sequence>MTRLTVRSLMSALVQTISPETSVNAAQSALSRYGHSGLCVVNDAGHLVGIVSRRDVDIAQRHGLGDLPVKGWMSEEIVSISPERAIAHIHDLMTAYDVGQSPIQLGPTLGETPCLPPPTAETLHQTLKNRLSEIWPALMLIATVAEEKGWSLYLVGGAVRDLLLEFVPDFEGGPQALTDIDLVVEGASSGAGVALAEVLQAKYPQVSVQIYGQFQTAALVWPVPQAVSSAGVSSAVQFDIATARTEFYPYPAANPEVEASAIQQDLYRRDFAINAIAIRLNQGLEGSPIGHLLDLFDGWIDLQRRQVRVLHSNSFIEDPTRIFRAVRFATRLEFSIEGQTERFIRTAISSGVYARMQAIAAKTPALQSRLKSELKYLLQANGWESSLREIDRLGALACLDSKLQPSPAIWRQLRRLDRWLVRFATSPADKKMAQNRQPDVKRTGLVLAVSQTRWLILLELLLLQLPSKAAVRVASNLDLGAASLRRLENIHSWEAHLLEHLPQAKQPSQVYSLLAGYEPVELLLMGDRHPHTLGPQIWQYIVQLSQVTPLMDGATLKRLGLRPGPQFRTILTKVHQLTLDGELTTLQAAENYVLTHYAPS</sequence>
<keyword evidence="9" id="KW-0460">Magnesium</keyword>
<comment type="cofactor">
    <cofactor evidence="1">
        <name>Mg(2+)</name>
        <dbReference type="ChEBI" id="CHEBI:18420"/>
    </cofactor>
</comment>
<evidence type="ECO:0000313" key="14">
    <source>
        <dbReference type="EMBL" id="PZO22427.1"/>
    </source>
</evidence>
<dbReference type="GO" id="GO:0000049">
    <property type="term" value="F:tRNA binding"/>
    <property type="evidence" value="ECO:0007669"/>
    <property type="project" value="UniProtKB-KW"/>
</dbReference>
<dbReference type="Gene3D" id="3.30.460.10">
    <property type="entry name" value="Beta Polymerase, domain 2"/>
    <property type="match status" value="1"/>
</dbReference>
<keyword evidence="3" id="KW-0820">tRNA-binding</keyword>
<dbReference type="SMART" id="SM00116">
    <property type="entry name" value="CBS"/>
    <property type="match status" value="1"/>
</dbReference>
<keyword evidence="7" id="KW-0479">Metal-binding</keyword>
<evidence type="ECO:0000259" key="13">
    <source>
        <dbReference type="PROSITE" id="PS51371"/>
    </source>
</evidence>
<dbReference type="InterPro" id="IPR046342">
    <property type="entry name" value="CBS_dom_sf"/>
</dbReference>
<evidence type="ECO:0000256" key="12">
    <source>
        <dbReference type="RuleBase" id="RU003953"/>
    </source>
</evidence>
<comment type="caution">
    <text evidence="14">The sequence shown here is derived from an EMBL/GenBank/DDBJ whole genome shotgun (WGS) entry which is preliminary data.</text>
</comment>
<keyword evidence="10 12" id="KW-0694">RNA-binding</keyword>
<dbReference type="Pfam" id="PF00571">
    <property type="entry name" value="CBS"/>
    <property type="match status" value="1"/>
</dbReference>
<evidence type="ECO:0000256" key="6">
    <source>
        <dbReference type="ARBA" id="ARBA00022695"/>
    </source>
</evidence>
<name>A0A2W4UT78_9CYAN</name>
<dbReference type="PANTHER" id="PTHR47788">
    <property type="entry name" value="POLYA POLYMERASE"/>
    <property type="match status" value="1"/>
</dbReference>
<accession>A0A2W4UT78</accession>
<dbReference type="Gene3D" id="1.10.3090.10">
    <property type="entry name" value="cca-adding enzyme, domain 2"/>
    <property type="match status" value="1"/>
</dbReference>
<evidence type="ECO:0000256" key="5">
    <source>
        <dbReference type="ARBA" id="ARBA00022694"/>
    </source>
</evidence>
<comment type="similarity">
    <text evidence="2 12">Belongs to the tRNA nucleotidyltransferase/poly(A) polymerase family.</text>
</comment>
<organism evidence="14 15">
    <name type="scientific">Leptolyngbya foveolarum</name>
    <dbReference type="NCBI Taxonomy" id="47253"/>
    <lineage>
        <taxon>Bacteria</taxon>
        <taxon>Bacillati</taxon>
        <taxon>Cyanobacteriota</taxon>
        <taxon>Cyanophyceae</taxon>
        <taxon>Leptolyngbyales</taxon>
        <taxon>Leptolyngbyaceae</taxon>
        <taxon>Leptolyngbya group</taxon>
        <taxon>Leptolyngbya</taxon>
    </lineage>
</organism>
<reference evidence="15" key="1">
    <citation type="submission" date="2018-04" db="EMBL/GenBank/DDBJ databases">
        <authorList>
            <person name="Cornet L."/>
        </authorList>
    </citation>
    <scope>NUCLEOTIDE SEQUENCE [LARGE SCALE GENOMIC DNA]</scope>
</reference>
<dbReference type="PROSITE" id="PS51371">
    <property type="entry name" value="CBS"/>
    <property type="match status" value="1"/>
</dbReference>
<evidence type="ECO:0000256" key="11">
    <source>
        <dbReference type="PROSITE-ProRule" id="PRU00703"/>
    </source>
</evidence>
<dbReference type="GO" id="GO:0016779">
    <property type="term" value="F:nucleotidyltransferase activity"/>
    <property type="evidence" value="ECO:0007669"/>
    <property type="project" value="UniProtKB-KW"/>
</dbReference>
<dbReference type="GO" id="GO:0000166">
    <property type="term" value="F:nucleotide binding"/>
    <property type="evidence" value="ECO:0007669"/>
    <property type="project" value="UniProtKB-KW"/>
</dbReference>
<keyword evidence="5" id="KW-0819">tRNA processing</keyword>
<reference evidence="14 15" key="2">
    <citation type="submission" date="2018-06" db="EMBL/GenBank/DDBJ databases">
        <title>Metagenomic assembly of (sub)arctic Cyanobacteria and their associated microbiome from non-axenic cultures.</title>
        <authorList>
            <person name="Baurain D."/>
        </authorList>
    </citation>
    <scope>NUCLEOTIDE SEQUENCE [LARGE SCALE GENOMIC DNA]</scope>
    <source>
        <strain evidence="14">ULC129bin1</strain>
    </source>
</reference>
<dbReference type="InterPro" id="IPR043519">
    <property type="entry name" value="NT_sf"/>
</dbReference>
<evidence type="ECO:0000256" key="9">
    <source>
        <dbReference type="ARBA" id="ARBA00022842"/>
    </source>
</evidence>
<evidence type="ECO:0000313" key="15">
    <source>
        <dbReference type="Proteomes" id="UP000249354"/>
    </source>
</evidence>
<evidence type="ECO:0000256" key="10">
    <source>
        <dbReference type="ARBA" id="ARBA00022884"/>
    </source>
</evidence>
<dbReference type="InterPro" id="IPR052390">
    <property type="entry name" value="tRNA_nt/polyA_polymerase"/>
</dbReference>